<name>A0A1Y5RFX6_9RHOB</name>
<protein>
    <recommendedName>
        <fullName evidence="4">Transglycosylase SLT domain-containing protein</fullName>
    </recommendedName>
</protein>
<feature type="chain" id="PRO_5010994892" description="Transglycosylase SLT domain-containing protein" evidence="1">
    <location>
        <begin position="24"/>
        <end position="246"/>
    </location>
</feature>
<accession>A0A1Y5RFX6</accession>
<dbReference type="Gene3D" id="1.10.530.10">
    <property type="match status" value="1"/>
</dbReference>
<evidence type="ECO:0000313" key="3">
    <source>
        <dbReference type="Proteomes" id="UP000193307"/>
    </source>
</evidence>
<keyword evidence="3" id="KW-1185">Reference proteome</keyword>
<reference evidence="2 3" key="1">
    <citation type="submission" date="2017-03" db="EMBL/GenBank/DDBJ databases">
        <authorList>
            <person name="Afonso C.L."/>
            <person name="Miller P.J."/>
            <person name="Scott M.A."/>
            <person name="Spackman E."/>
            <person name="Goraichik I."/>
            <person name="Dimitrov K.M."/>
            <person name="Suarez D.L."/>
            <person name="Swayne D.E."/>
        </authorList>
    </citation>
    <scope>NUCLEOTIDE SEQUENCE [LARGE SCALE GENOMIC DNA]</scope>
    <source>
        <strain evidence="2 3">CECT 7971</strain>
    </source>
</reference>
<evidence type="ECO:0008006" key="4">
    <source>
        <dbReference type="Google" id="ProtNLM"/>
    </source>
</evidence>
<dbReference type="Proteomes" id="UP000193307">
    <property type="component" value="Unassembled WGS sequence"/>
</dbReference>
<dbReference type="STRING" id="658057.SAMN04488032_101310"/>
<dbReference type="InterPro" id="IPR023346">
    <property type="entry name" value="Lysozyme-like_dom_sf"/>
</dbReference>
<dbReference type="AlphaFoldDB" id="A0A1Y5RFX6"/>
<evidence type="ECO:0000256" key="1">
    <source>
        <dbReference type="SAM" id="SignalP"/>
    </source>
</evidence>
<dbReference type="OrthoDB" id="7851400at2"/>
<keyword evidence="1" id="KW-0732">Signal</keyword>
<proteinExistence type="predicted"/>
<gene>
    <name evidence="2" type="ORF">PAM7971_00340</name>
</gene>
<dbReference type="RefSeq" id="WP_085847246.1">
    <property type="nucleotide sequence ID" value="NZ_FNZV01000001.1"/>
</dbReference>
<sequence length="246" mass="27149">MFTKTAALAVSTILAFNTLQAQADQPAFQLDYDALIYVSNTAFSVSGNDGRYQIASFVTGEYTATTRTIAPLFGDTATQKLKSLIARAEAPHLGYDAVVKSAWRKPNDAPSQMRISEIYDWIGATPNQNHAIGRYQFIPTTLKRLVAKAGLHHDVPFNADTQDMLADLLLEEAGYTKFLSGQMPRHRFMNRLARIWAGLPTSNGRSYYHGHAGNRATISWAHYDDAMQMIFVASGSRTPAATPLPF</sequence>
<feature type="signal peptide" evidence="1">
    <location>
        <begin position="1"/>
        <end position="23"/>
    </location>
</feature>
<dbReference type="SUPFAM" id="SSF53955">
    <property type="entry name" value="Lysozyme-like"/>
    <property type="match status" value="1"/>
</dbReference>
<evidence type="ECO:0000313" key="2">
    <source>
        <dbReference type="EMBL" id="SLN16383.1"/>
    </source>
</evidence>
<dbReference type="EMBL" id="FWFW01000001">
    <property type="protein sequence ID" value="SLN16383.1"/>
    <property type="molecule type" value="Genomic_DNA"/>
</dbReference>
<organism evidence="2 3">
    <name type="scientific">Pacificibacter marinus</name>
    <dbReference type="NCBI Taxonomy" id="658057"/>
    <lineage>
        <taxon>Bacteria</taxon>
        <taxon>Pseudomonadati</taxon>
        <taxon>Pseudomonadota</taxon>
        <taxon>Alphaproteobacteria</taxon>
        <taxon>Rhodobacterales</taxon>
        <taxon>Roseobacteraceae</taxon>
        <taxon>Pacificibacter</taxon>
    </lineage>
</organism>